<dbReference type="PANTHER" id="PTHR47356:SF2">
    <property type="entry name" value="FAD-BINDING DOMAIN-CONTAINING PROTEIN-RELATED"/>
    <property type="match status" value="1"/>
</dbReference>
<accession>A0A1Y2GL32</accession>
<proteinExistence type="inferred from homology"/>
<dbReference type="AlphaFoldDB" id="A0A1Y2GL32"/>
<evidence type="ECO:0000256" key="1">
    <source>
        <dbReference type="ARBA" id="ARBA00007992"/>
    </source>
</evidence>
<protein>
    <recommendedName>
        <fullName evidence="5">FAD-binding domain-containing protein</fullName>
    </recommendedName>
</protein>
<dbReference type="Proteomes" id="UP000193648">
    <property type="component" value="Unassembled WGS sequence"/>
</dbReference>
<organism evidence="6 7">
    <name type="scientific">Lobosporangium transversale</name>
    <dbReference type="NCBI Taxonomy" id="64571"/>
    <lineage>
        <taxon>Eukaryota</taxon>
        <taxon>Fungi</taxon>
        <taxon>Fungi incertae sedis</taxon>
        <taxon>Mucoromycota</taxon>
        <taxon>Mortierellomycotina</taxon>
        <taxon>Mortierellomycetes</taxon>
        <taxon>Mortierellales</taxon>
        <taxon>Mortierellaceae</taxon>
        <taxon>Lobosporangium</taxon>
    </lineage>
</organism>
<evidence type="ECO:0000313" key="6">
    <source>
        <dbReference type="EMBL" id="ORZ10631.1"/>
    </source>
</evidence>
<keyword evidence="2" id="KW-0285">Flavoprotein</keyword>
<dbReference type="OrthoDB" id="655030at2759"/>
<dbReference type="Gene3D" id="3.50.50.60">
    <property type="entry name" value="FAD/NAD(P)-binding domain"/>
    <property type="match status" value="1"/>
</dbReference>
<evidence type="ECO:0000256" key="4">
    <source>
        <dbReference type="ARBA" id="ARBA00023002"/>
    </source>
</evidence>
<dbReference type="InterPro" id="IPR050562">
    <property type="entry name" value="FAD_mOase_fung"/>
</dbReference>
<gene>
    <name evidence="6" type="ORF">BCR41DRAFT_128238</name>
</gene>
<dbReference type="InterPro" id="IPR036188">
    <property type="entry name" value="FAD/NAD-bd_sf"/>
</dbReference>
<feature type="domain" description="FAD-binding" evidence="5">
    <location>
        <begin position="58"/>
        <end position="151"/>
    </location>
</feature>
<dbReference type="Pfam" id="PF01494">
    <property type="entry name" value="FAD_binding_3"/>
    <property type="match status" value="1"/>
</dbReference>
<evidence type="ECO:0000256" key="2">
    <source>
        <dbReference type="ARBA" id="ARBA00022630"/>
    </source>
</evidence>
<evidence type="ECO:0000256" key="3">
    <source>
        <dbReference type="ARBA" id="ARBA00022827"/>
    </source>
</evidence>
<dbReference type="EMBL" id="MCFF01000030">
    <property type="protein sequence ID" value="ORZ10631.1"/>
    <property type="molecule type" value="Genomic_DNA"/>
</dbReference>
<evidence type="ECO:0000259" key="5">
    <source>
        <dbReference type="Pfam" id="PF01494"/>
    </source>
</evidence>
<dbReference type="GeneID" id="33561319"/>
<dbReference type="InterPro" id="IPR002938">
    <property type="entry name" value="FAD-bd"/>
</dbReference>
<comment type="caution">
    <text evidence="6">The sequence shown here is derived from an EMBL/GenBank/DDBJ whole genome shotgun (WGS) entry which is preliminary data.</text>
</comment>
<comment type="similarity">
    <text evidence="1">Belongs to the paxM FAD-dependent monooxygenase family.</text>
</comment>
<sequence length="217" mass="24340">MWLSAVSGNRITWCVTGPLLTCNKSEQNFMVSQYGPEEVDKACQLIEDLETPFGGKLGDLIAETPRENITKILVEEKHYKTWYHGRTVLIGEACHKFVSFAGQGAEQAILDAVCLANLFSKIQSPYPLEAIVEAFEAYQETRLPLIKICMQSAGQTAKALNDQGLASDMKRRILFNLPLWMRVMSVDKTQVRPQLEFLPFVPDRGSRSIRTASLKSV</sequence>
<name>A0A1Y2GL32_9FUNG</name>
<dbReference type="InParanoid" id="A0A1Y2GL32"/>
<evidence type="ECO:0000313" key="7">
    <source>
        <dbReference type="Proteomes" id="UP000193648"/>
    </source>
</evidence>
<keyword evidence="4" id="KW-0560">Oxidoreductase</keyword>
<dbReference type="RefSeq" id="XP_021879352.1">
    <property type="nucleotide sequence ID" value="XM_022019474.1"/>
</dbReference>
<dbReference type="PANTHER" id="PTHR47356">
    <property type="entry name" value="FAD-DEPENDENT MONOOXYGENASE ASQG-RELATED"/>
    <property type="match status" value="1"/>
</dbReference>
<reference evidence="6 7" key="1">
    <citation type="submission" date="2016-07" db="EMBL/GenBank/DDBJ databases">
        <title>Pervasive Adenine N6-methylation of Active Genes in Fungi.</title>
        <authorList>
            <consortium name="DOE Joint Genome Institute"/>
            <person name="Mondo S.J."/>
            <person name="Dannebaum R.O."/>
            <person name="Kuo R.C."/>
            <person name="Labutti K."/>
            <person name="Haridas S."/>
            <person name="Kuo A."/>
            <person name="Salamov A."/>
            <person name="Ahrendt S.R."/>
            <person name="Lipzen A."/>
            <person name="Sullivan W."/>
            <person name="Andreopoulos W.B."/>
            <person name="Clum A."/>
            <person name="Lindquist E."/>
            <person name="Daum C."/>
            <person name="Ramamoorthy G.K."/>
            <person name="Gryganskyi A."/>
            <person name="Culley D."/>
            <person name="Magnuson J.K."/>
            <person name="James T.Y."/>
            <person name="O'Malley M.A."/>
            <person name="Stajich J.E."/>
            <person name="Spatafora J.W."/>
            <person name="Visel A."/>
            <person name="Grigoriev I.V."/>
        </authorList>
    </citation>
    <scope>NUCLEOTIDE SEQUENCE [LARGE SCALE GENOMIC DNA]</scope>
    <source>
        <strain evidence="6 7">NRRL 3116</strain>
    </source>
</reference>
<dbReference type="GO" id="GO:0004497">
    <property type="term" value="F:monooxygenase activity"/>
    <property type="evidence" value="ECO:0007669"/>
    <property type="project" value="InterPro"/>
</dbReference>
<dbReference type="SUPFAM" id="SSF51905">
    <property type="entry name" value="FAD/NAD(P)-binding domain"/>
    <property type="match status" value="1"/>
</dbReference>
<dbReference type="GO" id="GO:0071949">
    <property type="term" value="F:FAD binding"/>
    <property type="evidence" value="ECO:0007669"/>
    <property type="project" value="InterPro"/>
</dbReference>
<keyword evidence="3" id="KW-0274">FAD</keyword>
<keyword evidence="7" id="KW-1185">Reference proteome</keyword>